<keyword evidence="3" id="KW-1185">Reference proteome</keyword>
<gene>
    <name evidence="2" type="ORF">LzC2_00020</name>
</gene>
<evidence type="ECO:0000313" key="3">
    <source>
        <dbReference type="Proteomes" id="UP000609651"/>
    </source>
</evidence>
<reference evidence="2 3" key="1">
    <citation type="journal article" date="2020" name="Syst. Appl. Microbiol.">
        <title>Alienimonas chondri sp. nov., a novel planctomycete isolated from the biofilm of the red alga Chondrus crispus.</title>
        <authorList>
            <person name="Vitorino I."/>
            <person name="Albuquerque L."/>
            <person name="Wiegand S."/>
            <person name="Kallscheuer N."/>
            <person name="da Costa M.S."/>
            <person name="Lobo-da-Cunha A."/>
            <person name="Jogler C."/>
            <person name="Lage O.M."/>
        </authorList>
    </citation>
    <scope>NUCLEOTIDE SEQUENCE [LARGE SCALE GENOMIC DNA]</scope>
    <source>
        <strain evidence="2 3">LzC2</strain>
    </source>
</reference>
<accession>A0ABX1V6Q6</accession>
<comment type="caution">
    <text evidence="2">The sequence shown here is derived from an EMBL/GenBank/DDBJ whole genome shotgun (WGS) entry which is preliminary data.</text>
</comment>
<protein>
    <submittedName>
        <fullName evidence="2">Uncharacterized protein</fullName>
    </submittedName>
</protein>
<evidence type="ECO:0000256" key="1">
    <source>
        <dbReference type="SAM" id="MobiDB-lite"/>
    </source>
</evidence>
<feature type="region of interest" description="Disordered" evidence="1">
    <location>
        <begin position="49"/>
        <end position="68"/>
    </location>
</feature>
<dbReference type="Proteomes" id="UP000609651">
    <property type="component" value="Unassembled WGS sequence"/>
</dbReference>
<feature type="region of interest" description="Disordered" evidence="1">
    <location>
        <begin position="216"/>
        <end position="237"/>
    </location>
</feature>
<proteinExistence type="predicted"/>
<organism evidence="2 3">
    <name type="scientific">Alienimonas chondri</name>
    <dbReference type="NCBI Taxonomy" id="2681879"/>
    <lineage>
        <taxon>Bacteria</taxon>
        <taxon>Pseudomonadati</taxon>
        <taxon>Planctomycetota</taxon>
        <taxon>Planctomycetia</taxon>
        <taxon>Planctomycetales</taxon>
        <taxon>Planctomycetaceae</taxon>
        <taxon>Alienimonas</taxon>
    </lineage>
</organism>
<feature type="compositionally biased region" description="Gly residues" evidence="1">
    <location>
        <begin position="217"/>
        <end position="230"/>
    </location>
</feature>
<dbReference type="EMBL" id="WTPX01000001">
    <property type="protein sequence ID" value="NNJ23955.1"/>
    <property type="molecule type" value="Genomic_DNA"/>
</dbReference>
<name>A0ABX1V6Q6_9PLAN</name>
<sequence>MGGALPAGRRGCRTLRVRRHFREDRRRPDLPRGCLTRRRLPAAIAVGGATAGERDEARQRKGCGQGERRSATELILHCPPGLPHLKIPSVGTSTPADRRFERFPYRRYSLPDSGGLSRRRPGADRARGRMHRGGECRFLDRLRLRRSFLLRGNRRGGSDPGGMRSLRGGLSMRFFQERRAGRIIRQLSLQLGASGSDRSRTVPAARIAAGRGLFGRLVGGTRGRPSGDGGRLSQRPR</sequence>
<evidence type="ECO:0000313" key="2">
    <source>
        <dbReference type="EMBL" id="NNJ23955.1"/>
    </source>
</evidence>